<organism evidence="1 2">
    <name type="scientific">Drosophila mojavensis</name>
    <name type="common">Fruit fly</name>
    <dbReference type="NCBI Taxonomy" id="7230"/>
    <lineage>
        <taxon>Eukaryota</taxon>
        <taxon>Metazoa</taxon>
        <taxon>Ecdysozoa</taxon>
        <taxon>Arthropoda</taxon>
        <taxon>Hexapoda</taxon>
        <taxon>Insecta</taxon>
        <taxon>Pterygota</taxon>
        <taxon>Neoptera</taxon>
        <taxon>Endopterygota</taxon>
        <taxon>Diptera</taxon>
        <taxon>Brachycera</taxon>
        <taxon>Muscomorpha</taxon>
        <taxon>Ephydroidea</taxon>
        <taxon>Drosophilidae</taxon>
        <taxon>Drosophila</taxon>
    </lineage>
</organism>
<dbReference type="InParanoid" id="A0A0Q9XHS5"/>
<evidence type="ECO:0000313" key="1">
    <source>
        <dbReference type="EMBL" id="KRG04804.1"/>
    </source>
</evidence>
<sequence>MDRKQKPTKLQKLCKNVNWFLDLPAVQNTKVVIVVLLDLLTLSNLCPAYSNYIARPFILWKY</sequence>
<proteinExistence type="predicted"/>
<accession>A0A0Q9XHS5</accession>
<dbReference type="Proteomes" id="UP000009192">
    <property type="component" value="Unassembled WGS sequence"/>
</dbReference>
<name>A0A0Q9XHS5_DROMO</name>
<dbReference type="EMBL" id="CH933808">
    <property type="protein sequence ID" value="KRG04804.1"/>
    <property type="molecule type" value="Genomic_DNA"/>
</dbReference>
<evidence type="ECO:0000313" key="2">
    <source>
        <dbReference type="Proteomes" id="UP000009192"/>
    </source>
</evidence>
<protein>
    <submittedName>
        <fullName evidence="1">Uncharacterized protein</fullName>
    </submittedName>
</protein>
<dbReference type="AlphaFoldDB" id="A0A0Q9XHS5"/>
<dbReference type="KEGG" id="dmo:Dmoj_GI25780"/>
<reference evidence="1 2" key="1">
    <citation type="journal article" date="2007" name="Nature">
        <title>Evolution of genes and genomes on the Drosophila phylogeny.</title>
        <authorList>
            <consortium name="Drosophila 12 Genomes Consortium"/>
            <person name="Clark A.G."/>
            <person name="Eisen M.B."/>
            <person name="Smith D.R."/>
            <person name="Bergman C.M."/>
            <person name="Oliver B."/>
            <person name="Markow T.A."/>
            <person name="Kaufman T.C."/>
            <person name="Kellis M."/>
            <person name="Gelbart W."/>
            <person name="Iyer V.N."/>
            <person name="Pollard D.A."/>
            <person name="Sackton T.B."/>
            <person name="Larracuente A.M."/>
            <person name="Singh N.D."/>
            <person name="Abad J.P."/>
            <person name="Abt D.N."/>
            <person name="Adryan B."/>
            <person name="Aguade M."/>
            <person name="Akashi H."/>
            <person name="Anderson W.W."/>
            <person name="Aquadro C.F."/>
            <person name="Ardell D.H."/>
            <person name="Arguello R."/>
            <person name="Artieri C.G."/>
            <person name="Barbash D.A."/>
            <person name="Barker D."/>
            <person name="Barsanti P."/>
            <person name="Batterham P."/>
            <person name="Batzoglou S."/>
            <person name="Begun D."/>
            <person name="Bhutkar A."/>
            <person name="Blanco E."/>
            <person name="Bosak S.A."/>
            <person name="Bradley R.K."/>
            <person name="Brand A.D."/>
            <person name="Brent M.R."/>
            <person name="Brooks A.N."/>
            <person name="Brown R.H."/>
            <person name="Butlin R.K."/>
            <person name="Caggese C."/>
            <person name="Calvi B.R."/>
            <person name="Bernardo de Carvalho A."/>
            <person name="Caspi A."/>
            <person name="Castrezana S."/>
            <person name="Celniker S.E."/>
            <person name="Chang J.L."/>
            <person name="Chapple C."/>
            <person name="Chatterji S."/>
            <person name="Chinwalla A."/>
            <person name="Civetta A."/>
            <person name="Clifton S.W."/>
            <person name="Comeron J.M."/>
            <person name="Costello J.C."/>
            <person name="Coyne J.A."/>
            <person name="Daub J."/>
            <person name="David R.G."/>
            <person name="Delcher A.L."/>
            <person name="Delehaunty K."/>
            <person name="Do C.B."/>
            <person name="Ebling H."/>
            <person name="Edwards K."/>
            <person name="Eickbush T."/>
            <person name="Evans J.D."/>
            <person name="Filipski A."/>
            <person name="Findeiss S."/>
            <person name="Freyhult E."/>
            <person name="Fulton L."/>
            <person name="Fulton R."/>
            <person name="Garcia A.C."/>
            <person name="Gardiner A."/>
            <person name="Garfield D.A."/>
            <person name="Garvin B.E."/>
            <person name="Gibson G."/>
            <person name="Gilbert D."/>
            <person name="Gnerre S."/>
            <person name="Godfrey J."/>
            <person name="Good R."/>
            <person name="Gotea V."/>
            <person name="Gravely B."/>
            <person name="Greenberg A.J."/>
            <person name="Griffiths-Jones S."/>
            <person name="Gross S."/>
            <person name="Guigo R."/>
            <person name="Gustafson E.A."/>
            <person name="Haerty W."/>
            <person name="Hahn M.W."/>
            <person name="Halligan D.L."/>
            <person name="Halpern A.L."/>
            <person name="Halter G.M."/>
            <person name="Han M.V."/>
            <person name="Heger A."/>
            <person name="Hillier L."/>
            <person name="Hinrichs A.S."/>
            <person name="Holmes I."/>
            <person name="Hoskins R.A."/>
            <person name="Hubisz M.J."/>
            <person name="Hultmark D."/>
            <person name="Huntley M.A."/>
            <person name="Jaffe D.B."/>
            <person name="Jagadeeshan S."/>
            <person name="Jeck W.R."/>
            <person name="Johnson J."/>
            <person name="Jones C.D."/>
            <person name="Jordan W.C."/>
            <person name="Karpen G.H."/>
            <person name="Kataoka E."/>
            <person name="Keightley P.D."/>
            <person name="Kheradpour P."/>
            <person name="Kirkness E.F."/>
            <person name="Koerich L.B."/>
            <person name="Kristiansen K."/>
            <person name="Kudrna D."/>
            <person name="Kulathinal R.J."/>
            <person name="Kumar S."/>
            <person name="Kwok R."/>
            <person name="Lander E."/>
            <person name="Langley C.H."/>
            <person name="Lapoint R."/>
            <person name="Lazzaro B.P."/>
            <person name="Lee S.J."/>
            <person name="Levesque L."/>
            <person name="Li R."/>
            <person name="Lin C.F."/>
            <person name="Lin M.F."/>
            <person name="Lindblad-Toh K."/>
            <person name="Llopart A."/>
            <person name="Long M."/>
            <person name="Low L."/>
            <person name="Lozovsky E."/>
            <person name="Lu J."/>
            <person name="Luo M."/>
            <person name="Machado C.A."/>
            <person name="Makalowski W."/>
            <person name="Marzo M."/>
            <person name="Matsuda M."/>
            <person name="Matzkin L."/>
            <person name="McAllister B."/>
            <person name="McBride C.S."/>
            <person name="McKernan B."/>
            <person name="McKernan K."/>
            <person name="Mendez-Lago M."/>
            <person name="Minx P."/>
            <person name="Mollenhauer M.U."/>
            <person name="Montooth K."/>
            <person name="Mount S.M."/>
            <person name="Mu X."/>
            <person name="Myers E."/>
            <person name="Negre B."/>
            <person name="Newfeld S."/>
            <person name="Nielsen R."/>
            <person name="Noor M.A."/>
            <person name="O'Grady P."/>
            <person name="Pachter L."/>
            <person name="Papaceit M."/>
            <person name="Parisi M.J."/>
            <person name="Parisi M."/>
            <person name="Parts L."/>
            <person name="Pedersen J.S."/>
            <person name="Pesole G."/>
            <person name="Phillippy A.M."/>
            <person name="Ponting C.P."/>
            <person name="Pop M."/>
            <person name="Porcelli D."/>
            <person name="Powell J.R."/>
            <person name="Prohaska S."/>
            <person name="Pruitt K."/>
            <person name="Puig M."/>
            <person name="Quesneville H."/>
            <person name="Ram K.R."/>
            <person name="Rand D."/>
            <person name="Rasmussen M.D."/>
            <person name="Reed L.K."/>
            <person name="Reenan R."/>
            <person name="Reily A."/>
            <person name="Remington K.A."/>
            <person name="Rieger T.T."/>
            <person name="Ritchie M.G."/>
            <person name="Robin C."/>
            <person name="Rogers Y.H."/>
            <person name="Rohde C."/>
            <person name="Rozas J."/>
            <person name="Rubenfield M.J."/>
            <person name="Ruiz A."/>
            <person name="Russo S."/>
            <person name="Salzberg S.L."/>
            <person name="Sanchez-Gracia A."/>
            <person name="Saranga D.J."/>
            <person name="Sato H."/>
            <person name="Schaeffer S.W."/>
            <person name="Schatz M.C."/>
            <person name="Schlenke T."/>
            <person name="Schwartz R."/>
            <person name="Segarra C."/>
            <person name="Singh R.S."/>
            <person name="Sirot L."/>
            <person name="Sirota M."/>
            <person name="Sisneros N.B."/>
            <person name="Smith C.D."/>
            <person name="Smith T.F."/>
            <person name="Spieth J."/>
            <person name="Stage D.E."/>
            <person name="Stark A."/>
            <person name="Stephan W."/>
            <person name="Strausberg R.L."/>
            <person name="Strempel S."/>
            <person name="Sturgill D."/>
            <person name="Sutton G."/>
            <person name="Sutton G.G."/>
            <person name="Tao W."/>
            <person name="Teichmann S."/>
            <person name="Tobari Y.N."/>
            <person name="Tomimura Y."/>
            <person name="Tsolas J.M."/>
            <person name="Valente V.L."/>
            <person name="Venter E."/>
            <person name="Venter J.C."/>
            <person name="Vicario S."/>
            <person name="Vieira F.G."/>
            <person name="Vilella A.J."/>
            <person name="Villasante A."/>
            <person name="Walenz B."/>
            <person name="Wang J."/>
            <person name="Wasserman M."/>
            <person name="Watts T."/>
            <person name="Wilson D."/>
            <person name="Wilson R.K."/>
            <person name="Wing R.A."/>
            <person name="Wolfner M.F."/>
            <person name="Wong A."/>
            <person name="Wong G.K."/>
            <person name="Wu C.I."/>
            <person name="Wu G."/>
            <person name="Yamamoto D."/>
            <person name="Yang H.P."/>
            <person name="Yang S.P."/>
            <person name="Yorke J.A."/>
            <person name="Yoshida K."/>
            <person name="Zdobnov E."/>
            <person name="Zhang P."/>
            <person name="Zhang Y."/>
            <person name="Zimin A.V."/>
            <person name="Baldwin J."/>
            <person name="Abdouelleil A."/>
            <person name="Abdulkadir J."/>
            <person name="Abebe A."/>
            <person name="Abera B."/>
            <person name="Abreu J."/>
            <person name="Acer S.C."/>
            <person name="Aftuck L."/>
            <person name="Alexander A."/>
            <person name="An P."/>
            <person name="Anderson E."/>
            <person name="Anderson S."/>
            <person name="Arachi H."/>
            <person name="Azer M."/>
            <person name="Bachantsang P."/>
            <person name="Barry A."/>
            <person name="Bayul T."/>
            <person name="Berlin A."/>
            <person name="Bessette D."/>
            <person name="Bloom T."/>
            <person name="Blye J."/>
            <person name="Boguslavskiy L."/>
            <person name="Bonnet C."/>
            <person name="Boukhgalter B."/>
            <person name="Bourzgui I."/>
            <person name="Brown A."/>
            <person name="Cahill P."/>
            <person name="Channer S."/>
            <person name="Cheshatsang Y."/>
            <person name="Chuda L."/>
            <person name="Citroen M."/>
            <person name="Collymore A."/>
            <person name="Cooke P."/>
            <person name="Costello M."/>
            <person name="D'Aco K."/>
            <person name="Daza R."/>
            <person name="De Haan G."/>
            <person name="DeGray S."/>
            <person name="DeMaso C."/>
            <person name="Dhargay N."/>
            <person name="Dooley K."/>
            <person name="Dooley E."/>
            <person name="Doricent M."/>
            <person name="Dorje P."/>
            <person name="Dorjee K."/>
            <person name="Dupes A."/>
            <person name="Elong R."/>
            <person name="Falk J."/>
            <person name="Farina A."/>
            <person name="Faro S."/>
            <person name="Ferguson D."/>
            <person name="Fisher S."/>
            <person name="Foley C.D."/>
            <person name="Franke A."/>
            <person name="Friedrich D."/>
            <person name="Gadbois L."/>
            <person name="Gearin G."/>
            <person name="Gearin C.R."/>
            <person name="Giannoukos G."/>
            <person name="Goode T."/>
            <person name="Graham J."/>
            <person name="Grandbois E."/>
            <person name="Grewal S."/>
            <person name="Gyaltsen K."/>
            <person name="Hafez N."/>
            <person name="Hagos B."/>
            <person name="Hall J."/>
            <person name="Henson C."/>
            <person name="Hollinger A."/>
            <person name="Honan T."/>
            <person name="Huard M.D."/>
            <person name="Hughes L."/>
            <person name="Hurhula B."/>
            <person name="Husby M.E."/>
            <person name="Kamat A."/>
            <person name="Kanga B."/>
            <person name="Kashin S."/>
            <person name="Khazanovich D."/>
            <person name="Kisner P."/>
            <person name="Lance K."/>
            <person name="Lara M."/>
            <person name="Lee W."/>
            <person name="Lennon N."/>
            <person name="Letendre F."/>
            <person name="LeVine R."/>
            <person name="Lipovsky A."/>
            <person name="Liu X."/>
            <person name="Liu J."/>
            <person name="Liu S."/>
            <person name="Lokyitsang T."/>
            <person name="Lokyitsang Y."/>
            <person name="Lubonja R."/>
            <person name="Lui A."/>
            <person name="MacDonald P."/>
            <person name="Magnisalis V."/>
            <person name="Maru K."/>
            <person name="Matthews C."/>
            <person name="McCusker W."/>
            <person name="McDonough S."/>
            <person name="Mehta T."/>
            <person name="Meldrim J."/>
            <person name="Meneus L."/>
            <person name="Mihai O."/>
            <person name="Mihalev A."/>
            <person name="Mihova T."/>
            <person name="Mittelman R."/>
            <person name="Mlenga V."/>
            <person name="Montmayeur A."/>
            <person name="Mulrain L."/>
            <person name="Navidi A."/>
            <person name="Naylor J."/>
            <person name="Negash T."/>
            <person name="Nguyen T."/>
            <person name="Nguyen N."/>
            <person name="Nicol R."/>
            <person name="Norbu C."/>
            <person name="Norbu N."/>
            <person name="Novod N."/>
            <person name="O'Neill B."/>
            <person name="Osman S."/>
            <person name="Markiewicz E."/>
            <person name="Oyono O.L."/>
            <person name="Patti C."/>
            <person name="Phunkhang P."/>
            <person name="Pierre F."/>
            <person name="Priest M."/>
            <person name="Raghuraman S."/>
            <person name="Rege F."/>
            <person name="Reyes R."/>
            <person name="Rise C."/>
            <person name="Rogov P."/>
            <person name="Ross K."/>
            <person name="Ryan E."/>
            <person name="Settipalli S."/>
            <person name="Shea T."/>
            <person name="Sherpa N."/>
            <person name="Shi L."/>
            <person name="Shih D."/>
            <person name="Sparrow T."/>
            <person name="Spaulding J."/>
            <person name="Stalker J."/>
            <person name="Stange-Thomann N."/>
            <person name="Stavropoulos S."/>
            <person name="Stone C."/>
            <person name="Strader C."/>
            <person name="Tesfaye S."/>
            <person name="Thomson T."/>
            <person name="Thoulutsang Y."/>
            <person name="Thoulutsang D."/>
            <person name="Topham K."/>
            <person name="Topping I."/>
            <person name="Tsamla T."/>
            <person name="Vassiliev H."/>
            <person name="Vo A."/>
            <person name="Wangchuk T."/>
            <person name="Wangdi T."/>
            <person name="Weiand M."/>
            <person name="Wilkinson J."/>
            <person name="Wilson A."/>
            <person name="Yadav S."/>
            <person name="Young G."/>
            <person name="Yu Q."/>
            <person name="Zembek L."/>
            <person name="Zhong D."/>
            <person name="Zimmer A."/>
            <person name="Zwirko Z."/>
            <person name="Jaffe D.B."/>
            <person name="Alvarez P."/>
            <person name="Brockman W."/>
            <person name="Butler J."/>
            <person name="Chin C."/>
            <person name="Gnerre S."/>
            <person name="Grabherr M."/>
            <person name="Kleber M."/>
            <person name="Mauceli E."/>
            <person name="MacCallum I."/>
        </authorList>
    </citation>
    <scope>NUCLEOTIDE SEQUENCE [LARGE SCALE GENOMIC DNA]</scope>
    <source>
        <strain evidence="2">Tucson 15081-1352.22</strain>
    </source>
</reference>
<keyword evidence="2" id="KW-1185">Reference proteome</keyword>
<gene>
    <name evidence="1" type="primary">Dmoj\GI25780</name>
    <name evidence="1" type="ORF">Dmoj_GI25780</name>
</gene>